<gene>
    <name evidence="3" type="ORF">A2719_04080</name>
</gene>
<dbReference type="Proteomes" id="UP000177480">
    <property type="component" value="Unassembled WGS sequence"/>
</dbReference>
<dbReference type="AlphaFoldDB" id="A0A1G2G2L2"/>
<dbReference type="InterPro" id="IPR009003">
    <property type="entry name" value="Peptidase_S1_PA"/>
</dbReference>
<accession>A0A1G2G2L2</accession>
<dbReference type="STRING" id="1802114.A2719_04080"/>
<protein>
    <recommendedName>
        <fullName evidence="5">Serine protease</fullName>
    </recommendedName>
</protein>
<dbReference type="Pfam" id="PF13365">
    <property type="entry name" value="Trypsin_2"/>
    <property type="match status" value="1"/>
</dbReference>
<organism evidence="3 4">
    <name type="scientific">Candidatus Ryanbacteria bacterium RIFCSPHIGHO2_01_FULL_45_22</name>
    <dbReference type="NCBI Taxonomy" id="1802114"/>
    <lineage>
        <taxon>Bacteria</taxon>
        <taxon>Candidatus Ryaniibacteriota</taxon>
    </lineage>
</organism>
<dbReference type="InterPro" id="IPR043504">
    <property type="entry name" value="Peptidase_S1_PA_chymotrypsin"/>
</dbReference>
<dbReference type="EMBL" id="MHNK01000001">
    <property type="protein sequence ID" value="OGZ44565.1"/>
    <property type="molecule type" value="Genomic_DNA"/>
</dbReference>
<evidence type="ECO:0008006" key="5">
    <source>
        <dbReference type="Google" id="ProtNLM"/>
    </source>
</evidence>
<evidence type="ECO:0000256" key="1">
    <source>
        <dbReference type="SAM" id="Coils"/>
    </source>
</evidence>
<evidence type="ECO:0000256" key="2">
    <source>
        <dbReference type="SAM" id="Phobius"/>
    </source>
</evidence>
<keyword evidence="2" id="KW-0472">Membrane</keyword>
<keyword evidence="2" id="KW-1133">Transmembrane helix</keyword>
<evidence type="ECO:0000313" key="4">
    <source>
        <dbReference type="Proteomes" id="UP000177480"/>
    </source>
</evidence>
<proteinExistence type="predicted"/>
<feature type="transmembrane region" description="Helical" evidence="2">
    <location>
        <begin position="20"/>
        <end position="43"/>
    </location>
</feature>
<dbReference type="Gene3D" id="2.40.10.10">
    <property type="entry name" value="Trypsin-like serine proteases"/>
    <property type="match status" value="2"/>
</dbReference>
<reference evidence="3 4" key="1">
    <citation type="journal article" date="2016" name="Nat. Commun.">
        <title>Thousands of microbial genomes shed light on interconnected biogeochemical processes in an aquifer system.</title>
        <authorList>
            <person name="Anantharaman K."/>
            <person name="Brown C.T."/>
            <person name="Hug L.A."/>
            <person name="Sharon I."/>
            <person name="Castelle C.J."/>
            <person name="Probst A.J."/>
            <person name="Thomas B.C."/>
            <person name="Singh A."/>
            <person name="Wilkins M.J."/>
            <person name="Karaoz U."/>
            <person name="Brodie E.L."/>
            <person name="Williams K.H."/>
            <person name="Hubbard S.S."/>
            <person name="Banfield J.F."/>
        </authorList>
    </citation>
    <scope>NUCLEOTIDE SEQUENCE [LARGE SCALE GENOMIC DNA]</scope>
</reference>
<evidence type="ECO:0000313" key="3">
    <source>
        <dbReference type="EMBL" id="OGZ44565.1"/>
    </source>
</evidence>
<dbReference type="SUPFAM" id="SSF50494">
    <property type="entry name" value="Trypsin-like serine proteases"/>
    <property type="match status" value="1"/>
</dbReference>
<keyword evidence="2" id="KW-0812">Transmembrane</keyword>
<keyword evidence="1" id="KW-0175">Coiled coil</keyword>
<comment type="caution">
    <text evidence="3">The sequence shown here is derived from an EMBL/GenBank/DDBJ whole genome shotgun (WGS) entry which is preliminary data.</text>
</comment>
<sequence>MRKKWTKEFHRTVKTQKGFIQIPILIAIIAGVSVLSGAGYFGIKQYQNYQIKKVEQEIILQDKEKEAQVLAEAQQKVIEETRQEIDKIKTQEQEKTKNLENELYAEKVKRIEAETKQKAEEDKARILEQQRVNETKNDLPTIISFWRPRIAKLQCAWMTTDGEVAFWQTGSGLLVSGNDMVITNQHVFIAEESSIKRGADFCLISFPDQKPVVVNYTEFRFSKTEDVGLLEIKEPSTYMKNLGTFTQGCKTFPPIGEKIVILGYPTIGSSDDITATDGIISGRDGFYYITSAKIEHGNSGGTAIYLKDNCILGIPTSSKVGEIESLGRILDFKAAIFSF</sequence>
<feature type="coiled-coil region" evidence="1">
    <location>
        <begin position="46"/>
        <end position="130"/>
    </location>
</feature>
<name>A0A1G2G2L2_9BACT</name>